<proteinExistence type="predicted"/>
<feature type="transmembrane region" description="Helical" evidence="1">
    <location>
        <begin position="146"/>
        <end position="168"/>
    </location>
</feature>
<gene>
    <name evidence="2" type="ORF">POM88_025324</name>
</gene>
<keyword evidence="1" id="KW-0812">Transmembrane</keyword>
<accession>A0AAD8I6T4</accession>
<dbReference type="Proteomes" id="UP001237642">
    <property type="component" value="Unassembled WGS sequence"/>
</dbReference>
<organism evidence="2 3">
    <name type="scientific">Heracleum sosnowskyi</name>
    <dbReference type="NCBI Taxonomy" id="360622"/>
    <lineage>
        <taxon>Eukaryota</taxon>
        <taxon>Viridiplantae</taxon>
        <taxon>Streptophyta</taxon>
        <taxon>Embryophyta</taxon>
        <taxon>Tracheophyta</taxon>
        <taxon>Spermatophyta</taxon>
        <taxon>Magnoliopsida</taxon>
        <taxon>eudicotyledons</taxon>
        <taxon>Gunneridae</taxon>
        <taxon>Pentapetalae</taxon>
        <taxon>asterids</taxon>
        <taxon>campanulids</taxon>
        <taxon>Apiales</taxon>
        <taxon>Apiaceae</taxon>
        <taxon>Apioideae</taxon>
        <taxon>apioid superclade</taxon>
        <taxon>Tordylieae</taxon>
        <taxon>Tordyliinae</taxon>
        <taxon>Heracleum</taxon>
    </lineage>
</organism>
<dbReference type="AlphaFoldDB" id="A0AAD8I6T4"/>
<reference evidence="2" key="1">
    <citation type="submission" date="2023-02" db="EMBL/GenBank/DDBJ databases">
        <title>Genome of toxic invasive species Heracleum sosnowskyi carries increased number of genes despite the absence of recent whole-genome duplications.</title>
        <authorList>
            <person name="Schelkunov M."/>
            <person name="Shtratnikova V."/>
            <person name="Makarenko M."/>
            <person name="Klepikova A."/>
            <person name="Omelchenko D."/>
            <person name="Novikova G."/>
            <person name="Obukhova E."/>
            <person name="Bogdanov V."/>
            <person name="Penin A."/>
            <person name="Logacheva M."/>
        </authorList>
    </citation>
    <scope>NUCLEOTIDE SEQUENCE</scope>
    <source>
        <strain evidence="2">Hsosn_3</strain>
        <tissue evidence="2">Leaf</tissue>
    </source>
</reference>
<reference evidence="2" key="2">
    <citation type="submission" date="2023-05" db="EMBL/GenBank/DDBJ databases">
        <authorList>
            <person name="Schelkunov M.I."/>
        </authorList>
    </citation>
    <scope>NUCLEOTIDE SEQUENCE</scope>
    <source>
        <strain evidence="2">Hsosn_3</strain>
        <tissue evidence="2">Leaf</tissue>
    </source>
</reference>
<evidence type="ECO:0000256" key="1">
    <source>
        <dbReference type="SAM" id="Phobius"/>
    </source>
</evidence>
<keyword evidence="1" id="KW-0472">Membrane</keyword>
<sequence length="261" mass="28845">MSELMGTGMCVWFGNAGHCFCPKFENKYKVDGFLWRGEGGQSADQVVQRRGRGVMKWCPVCFFCVLTIVIDWFGDFGVFEEAAGLGSVVVVTAGSTQQRGGTVNGTFHVGTGYPLPYSSGGIRLRGTWMPTSRHPNSLDFQVKNQFVYSIWGFILGFTRYSLSPLLLVSMMMMRSQASMTVSLLSNIEAKEGGIDAVISEDNDLLAYGYPFVESSLITEPLWDTSILLSGLYELRADLSIFKNHIRAEYASLAAKMVQVTK</sequence>
<keyword evidence="3" id="KW-1185">Reference proteome</keyword>
<comment type="caution">
    <text evidence="2">The sequence shown here is derived from an EMBL/GenBank/DDBJ whole genome shotgun (WGS) entry which is preliminary data.</text>
</comment>
<evidence type="ECO:0000313" key="2">
    <source>
        <dbReference type="EMBL" id="KAK1378580.1"/>
    </source>
</evidence>
<dbReference type="EMBL" id="JAUIZM010000006">
    <property type="protein sequence ID" value="KAK1378580.1"/>
    <property type="molecule type" value="Genomic_DNA"/>
</dbReference>
<feature type="transmembrane region" description="Helical" evidence="1">
    <location>
        <begin position="57"/>
        <end position="74"/>
    </location>
</feature>
<evidence type="ECO:0000313" key="3">
    <source>
        <dbReference type="Proteomes" id="UP001237642"/>
    </source>
</evidence>
<name>A0AAD8I6T4_9APIA</name>
<protein>
    <submittedName>
        <fullName evidence="2">Uncharacterized protein</fullName>
    </submittedName>
</protein>
<keyword evidence="1" id="KW-1133">Transmembrane helix</keyword>